<dbReference type="AlphaFoldDB" id="A0A383AD74"/>
<organism evidence="1">
    <name type="scientific">marine metagenome</name>
    <dbReference type="NCBI Taxonomy" id="408172"/>
    <lineage>
        <taxon>unclassified sequences</taxon>
        <taxon>metagenomes</taxon>
        <taxon>ecological metagenomes</taxon>
    </lineage>
</organism>
<proteinExistence type="predicted"/>
<feature type="non-terminal residue" evidence="1">
    <location>
        <position position="183"/>
    </location>
</feature>
<gene>
    <name evidence="1" type="ORF">METZ01_LOCUS458425</name>
</gene>
<dbReference type="EMBL" id="UINC01191105">
    <property type="protein sequence ID" value="SVE05571.1"/>
    <property type="molecule type" value="Genomic_DNA"/>
</dbReference>
<reference evidence="1" key="1">
    <citation type="submission" date="2018-05" db="EMBL/GenBank/DDBJ databases">
        <authorList>
            <person name="Lanie J.A."/>
            <person name="Ng W.-L."/>
            <person name="Kazmierczak K.M."/>
            <person name="Andrzejewski T.M."/>
            <person name="Davidsen T.M."/>
            <person name="Wayne K.J."/>
            <person name="Tettelin H."/>
            <person name="Glass J.I."/>
            <person name="Rusch D."/>
            <person name="Podicherti R."/>
            <person name="Tsui H.-C.T."/>
            <person name="Winkler M.E."/>
        </authorList>
    </citation>
    <scope>NUCLEOTIDE SEQUENCE</scope>
</reference>
<sequence>MTVVVPDHTLGLTVRRQLAANAAGLVAVDFVTLLDLARRISAGSPLISSRRPVSDAVVLAATRRLLAERPGAFAPVADHPSVEHTVMSTHRNLREVHPEALDRLSAIGGPVADLVDLHRSLVERLEPTFHDERERAVVAAARIADGTTDLPPIVLYLPGALVASERRLVSALAATGGLTAIVG</sequence>
<evidence type="ECO:0000313" key="1">
    <source>
        <dbReference type="EMBL" id="SVE05571.1"/>
    </source>
</evidence>
<protein>
    <submittedName>
        <fullName evidence="1">Uncharacterized protein</fullName>
    </submittedName>
</protein>
<accession>A0A383AD74</accession>
<name>A0A383AD74_9ZZZZ</name>